<dbReference type="InterPro" id="IPR018490">
    <property type="entry name" value="cNMP-bd_dom_sf"/>
</dbReference>
<dbReference type="Proteomes" id="UP000030661">
    <property type="component" value="Unassembled WGS sequence"/>
</dbReference>
<dbReference type="AlphaFoldDB" id="A0A081C734"/>
<dbReference type="PROSITE" id="PS50042">
    <property type="entry name" value="CNMP_BINDING_3"/>
    <property type="match status" value="1"/>
</dbReference>
<organism evidence="2">
    <name type="scientific">Vecturithrix granuli</name>
    <dbReference type="NCBI Taxonomy" id="1499967"/>
    <lineage>
        <taxon>Bacteria</taxon>
        <taxon>Candidatus Moduliflexota</taxon>
        <taxon>Candidatus Vecturitrichia</taxon>
        <taxon>Candidatus Vecturitrichales</taxon>
        <taxon>Candidatus Vecturitrichaceae</taxon>
        <taxon>Candidatus Vecturithrix</taxon>
    </lineage>
</organism>
<feature type="domain" description="Cyclic nucleotide-binding" evidence="1">
    <location>
        <begin position="1"/>
        <end position="113"/>
    </location>
</feature>
<evidence type="ECO:0000313" key="2">
    <source>
        <dbReference type="EMBL" id="GAK60389.1"/>
    </source>
</evidence>
<dbReference type="GO" id="GO:0005829">
    <property type="term" value="C:cytosol"/>
    <property type="evidence" value="ECO:0007669"/>
    <property type="project" value="TreeGrafter"/>
</dbReference>
<protein>
    <submittedName>
        <fullName evidence="2">Putative transcriptional regulatory protein</fullName>
    </submittedName>
</protein>
<dbReference type="CDD" id="cd00038">
    <property type="entry name" value="CAP_ED"/>
    <property type="match status" value="1"/>
</dbReference>
<dbReference type="STRING" id="1499967.U27_00280"/>
<accession>A0A081C734</accession>
<evidence type="ECO:0000313" key="3">
    <source>
        <dbReference type="Proteomes" id="UP000030661"/>
    </source>
</evidence>
<evidence type="ECO:0000259" key="1">
    <source>
        <dbReference type="PROSITE" id="PS50042"/>
    </source>
</evidence>
<dbReference type="PANTHER" id="PTHR24567:SF74">
    <property type="entry name" value="HTH-TYPE TRANSCRIPTIONAL REGULATOR ARCR"/>
    <property type="match status" value="1"/>
</dbReference>
<dbReference type="PRINTS" id="PR00103">
    <property type="entry name" value="CAMPKINASE"/>
</dbReference>
<dbReference type="SMART" id="SM00100">
    <property type="entry name" value="cNMP"/>
    <property type="match status" value="1"/>
</dbReference>
<dbReference type="PROSITE" id="PS00889">
    <property type="entry name" value="CNMP_BINDING_2"/>
    <property type="match status" value="1"/>
</dbReference>
<name>A0A081C734_VECG1</name>
<gene>
    <name evidence="2" type="ORF">U27_00280</name>
</gene>
<dbReference type="InterPro" id="IPR018488">
    <property type="entry name" value="cNMP-bd_CS"/>
</dbReference>
<dbReference type="EMBL" id="DF820473">
    <property type="protein sequence ID" value="GAK60389.1"/>
    <property type="molecule type" value="Genomic_DNA"/>
</dbReference>
<dbReference type="InterPro" id="IPR014710">
    <property type="entry name" value="RmlC-like_jellyroll"/>
</dbReference>
<sequence length="236" mass="26522">MNLEMYGKYERQVVGVGTIIFREKDPGDMMYVIANGRVRISKHVVEGVDKTLNILEEGEYFGEMSLLLNAPRSATATALEETTLITLTRDDFKQMLREYPEAGMAMLIQLASRLEKANREAILLALELALIEHTPQKYASAGLPGEYTIIATGSFDMKDLKDVIRCQKNLHWDHQTSILASLITPGQGQNALMYIFHTHNARETLKLASCFQNLVQWNISLAVSTDDEVLDTLLET</sequence>
<proteinExistence type="predicted"/>
<dbReference type="InterPro" id="IPR050397">
    <property type="entry name" value="Env_Response_Regulators"/>
</dbReference>
<reference evidence="2" key="1">
    <citation type="journal article" date="2015" name="PeerJ">
        <title>First genomic representation of candidate bacterial phylum KSB3 points to enhanced environmental sensing as a trigger of wastewater bulking.</title>
        <authorList>
            <person name="Sekiguchi Y."/>
            <person name="Ohashi A."/>
            <person name="Parks D.H."/>
            <person name="Yamauchi T."/>
            <person name="Tyson G.W."/>
            <person name="Hugenholtz P."/>
        </authorList>
    </citation>
    <scope>NUCLEOTIDE SEQUENCE [LARGE SCALE GENOMIC DNA]</scope>
</reference>
<dbReference type="GO" id="GO:0003700">
    <property type="term" value="F:DNA-binding transcription factor activity"/>
    <property type="evidence" value="ECO:0007669"/>
    <property type="project" value="TreeGrafter"/>
</dbReference>
<dbReference type="Pfam" id="PF00027">
    <property type="entry name" value="cNMP_binding"/>
    <property type="match status" value="1"/>
</dbReference>
<dbReference type="PANTHER" id="PTHR24567">
    <property type="entry name" value="CRP FAMILY TRANSCRIPTIONAL REGULATORY PROTEIN"/>
    <property type="match status" value="1"/>
</dbReference>
<dbReference type="InterPro" id="IPR000595">
    <property type="entry name" value="cNMP-bd_dom"/>
</dbReference>
<dbReference type="Gene3D" id="2.60.120.10">
    <property type="entry name" value="Jelly Rolls"/>
    <property type="match status" value="1"/>
</dbReference>
<dbReference type="SUPFAM" id="SSF51206">
    <property type="entry name" value="cAMP-binding domain-like"/>
    <property type="match status" value="1"/>
</dbReference>
<dbReference type="HOGENOM" id="CLU_1164065_0_0_0"/>
<keyword evidence="3" id="KW-1185">Reference proteome</keyword>
<dbReference type="eggNOG" id="COG0664">
    <property type="taxonomic scope" value="Bacteria"/>
</dbReference>